<protein>
    <submittedName>
        <fullName evidence="1">DUF4221 family protein</fullName>
    </submittedName>
</protein>
<gene>
    <name evidence="1" type="ORF">G9Q97_19555</name>
</gene>
<evidence type="ECO:0000313" key="1">
    <source>
        <dbReference type="EMBL" id="NHE59009.1"/>
    </source>
</evidence>
<comment type="caution">
    <text evidence="1">The sequence shown here is derived from an EMBL/GenBank/DDBJ whole genome shotgun (WGS) entry which is preliminary data.</text>
</comment>
<sequence>MNKFIFFIIPLLIAGCGNPEKGNFGQERQLSFALDTVLVDPGDEILYLRASLGYAELSADGRFLYNYNPTDHALEKIDLDELKFVEKIPFEREGPRGTGPFFTPFFLLGEDSVLVAGSLKHAAIFNLEGEKLSEVTIHQVLEQSGILDGGNRFRIKSVIPGSDNHYLGFLTDWSAKFMELIKVDASHSTLTELDLLAFDKLEEYRVTQVNGSEIIGFLGSQVLLQTGGKSIVISNNVFNELYVYLPDSDSLILKTYESRLTPNQKTPYYPKQVDSDEALYRIYATSLAEIEFERLFWDKINKHYYRFSYQTDMEIVEENGHYSRSVNSSTIFLTVFDKNLEMLAESIVPELKNIPQTYFVKDGAIWIFENMEDELGFVRLSIDL</sequence>
<dbReference type="InterPro" id="IPR025316">
    <property type="entry name" value="DUF4221"/>
</dbReference>
<reference evidence="1 2" key="1">
    <citation type="submission" date="2020-03" db="EMBL/GenBank/DDBJ databases">
        <title>Cyclobacterium plantarum sp. nov., a marine bacterium isolated from a coastal-marine wetland.</title>
        <authorList>
            <person name="Sanchez-Porro C."/>
            <person name="Ventosa A."/>
            <person name="Amoozegar M."/>
        </authorList>
    </citation>
    <scope>NUCLEOTIDE SEQUENCE [LARGE SCALE GENOMIC DNA]</scope>
    <source>
        <strain evidence="1 2">GBPx2</strain>
    </source>
</reference>
<proteinExistence type="predicted"/>
<name>A0ABX0HAU5_9BACT</name>
<organism evidence="1 2">
    <name type="scientific">Cyclobacterium plantarum</name>
    <dbReference type="NCBI Taxonomy" id="2716263"/>
    <lineage>
        <taxon>Bacteria</taxon>
        <taxon>Pseudomonadati</taxon>
        <taxon>Bacteroidota</taxon>
        <taxon>Cytophagia</taxon>
        <taxon>Cytophagales</taxon>
        <taxon>Cyclobacteriaceae</taxon>
        <taxon>Cyclobacterium</taxon>
    </lineage>
</organism>
<accession>A0ABX0HAU5</accession>
<dbReference type="EMBL" id="JAANYN010000010">
    <property type="protein sequence ID" value="NHE59009.1"/>
    <property type="molecule type" value="Genomic_DNA"/>
</dbReference>
<keyword evidence="2" id="KW-1185">Reference proteome</keyword>
<dbReference type="Proteomes" id="UP000649799">
    <property type="component" value="Unassembled WGS sequence"/>
</dbReference>
<dbReference type="PROSITE" id="PS51257">
    <property type="entry name" value="PROKAR_LIPOPROTEIN"/>
    <property type="match status" value="1"/>
</dbReference>
<dbReference type="Pfam" id="PF13970">
    <property type="entry name" value="DUF4221"/>
    <property type="match status" value="1"/>
</dbReference>
<evidence type="ECO:0000313" key="2">
    <source>
        <dbReference type="Proteomes" id="UP000649799"/>
    </source>
</evidence>
<dbReference type="RefSeq" id="WP_166149958.1">
    <property type="nucleotide sequence ID" value="NZ_JAANYN010000010.1"/>
</dbReference>